<dbReference type="InterPro" id="IPR037522">
    <property type="entry name" value="HD_GYP_dom"/>
</dbReference>
<keyword evidence="2" id="KW-0175">Coiled coil</keyword>
<evidence type="ECO:0000259" key="3">
    <source>
        <dbReference type="PROSITE" id="PS50110"/>
    </source>
</evidence>
<dbReference type="InterPro" id="IPR003607">
    <property type="entry name" value="HD/PDEase_dom"/>
</dbReference>
<accession>A0A098QVT9</accession>
<feature type="domain" description="HD-GYP" evidence="4">
    <location>
        <begin position="152"/>
        <end position="362"/>
    </location>
</feature>
<dbReference type="SUPFAM" id="SSF52172">
    <property type="entry name" value="CheY-like"/>
    <property type="match status" value="1"/>
</dbReference>
<dbReference type="SMART" id="SM00471">
    <property type="entry name" value="HDc"/>
    <property type="match status" value="1"/>
</dbReference>
<dbReference type="STRING" id="1480694.DC28_10550"/>
<dbReference type="Pfam" id="PF00072">
    <property type="entry name" value="Response_reg"/>
    <property type="match status" value="1"/>
</dbReference>
<reference evidence="5 6" key="1">
    <citation type="submission" date="2014-05" db="EMBL/GenBank/DDBJ databases">
        <title>De novo Genome Sequence of Spirocheata sp.</title>
        <authorList>
            <person name="Shivani Y."/>
            <person name="Subhash Y."/>
            <person name="Tushar L."/>
            <person name="Sasikala C."/>
            <person name="Ramana C.V."/>
        </authorList>
    </citation>
    <scope>NUCLEOTIDE SEQUENCE [LARGE SCALE GENOMIC DNA]</scope>
    <source>
        <strain evidence="5 6">JC230</strain>
    </source>
</reference>
<organism evidence="5 6">
    <name type="scientific">Spirochaeta lutea</name>
    <dbReference type="NCBI Taxonomy" id="1480694"/>
    <lineage>
        <taxon>Bacteria</taxon>
        <taxon>Pseudomonadati</taxon>
        <taxon>Spirochaetota</taxon>
        <taxon>Spirochaetia</taxon>
        <taxon>Spirochaetales</taxon>
        <taxon>Spirochaetaceae</taxon>
        <taxon>Spirochaeta</taxon>
    </lineage>
</organism>
<dbReference type="GO" id="GO:0000160">
    <property type="term" value="P:phosphorelay signal transduction system"/>
    <property type="evidence" value="ECO:0007669"/>
    <property type="project" value="InterPro"/>
</dbReference>
<evidence type="ECO:0000313" key="5">
    <source>
        <dbReference type="EMBL" id="KGE71691.1"/>
    </source>
</evidence>
<feature type="domain" description="Response regulatory" evidence="3">
    <location>
        <begin position="9"/>
        <end position="125"/>
    </location>
</feature>
<dbReference type="InterPro" id="IPR011006">
    <property type="entry name" value="CheY-like_superfamily"/>
</dbReference>
<dbReference type="Gene3D" id="3.40.50.2300">
    <property type="match status" value="1"/>
</dbReference>
<feature type="coiled-coil region" evidence="2">
    <location>
        <begin position="124"/>
        <end position="151"/>
    </location>
</feature>
<evidence type="ECO:0000256" key="1">
    <source>
        <dbReference type="PROSITE-ProRule" id="PRU00169"/>
    </source>
</evidence>
<dbReference type="OrthoDB" id="9781505at2"/>
<dbReference type="SMART" id="SM00448">
    <property type="entry name" value="REC"/>
    <property type="match status" value="1"/>
</dbReference>
<sequence length="372" mass="41920">MEQTDLQDTILIIDDSPSTLAVLDDILNPYYRIKAAKEGYRGIQIAESDDPPDLILLDILMPEMDGYEVCKSLKKNPRTRDIPVIFVTAKDETEDEAQGLELGAVDYLVKPVAPLIVLARVRNHLELRAARNHLTLQNRELERRVRERTKELTITQDVTIASLAGLAETRDKETGSHIWRTQNYVRTLAISLPDLPGYAQQINDEDIYRMYKSAPLHDIGKVGIPDAILQKPGPLTKEEFEIMKSHTTLGYQALLQAEQSIGTTSFLRYAREIVYTHHEKWDGTGYPQGLSGEDIPLAGRIMAIADVYDALISKRVYKQPFPHSLAVQTILDGSGTHFDPTLVQVFQGLTETFRNIARSGVELSEEREALER</sequence>
<dbReference type="InterPro" id="IPR001789">
    <property type="entry name" value="Sig_transdc_resp-reg_receiver"/>
</dbReference>
<dbReference type="SUPFAM" id="SSF109604">
    <property type="entry name" value="HD-domain/PDEase-like"/>
    <property type="match status" value="1"/>
</dbReference>
<proteinExistence type="predicted"/>
<dbReference type="Pfam" id="PF13487">
    <property type="entry name" value="HD_5"/>
    <property type="match status" value="1"/>
</dbReference>
<dbReference type="PROSITE" id="PS50110">
    <property type="entry name" value="RESPONSE_REGULATORY"/>
    <property type="match status" value="1"/>
</dbReference>
<dbReference type="eggNOG" id="COG3437">
    <property type="taxonomic scope" value="Bacteria"/>
</dbReference>
<dbReference type="PANTHER" id="PTHR45228:SF5">
    <property type="entry name" value="CYCLIC DI-GMP PHOSPHODIESTERASE VC_1348-RELATED"/>
    <property type="match status" value="1"/>
</dbReference>
<dbReference type="RefSeq" id="WP_037548125.1">
    <property type="nucleotide sequence ID" value="NZ_JNUP01000065.1"/>
</dbReference>
<evidence type="ECO:0000259" key="4">
    <source>
        <dbReference type="PROSITE" id="PS51832"/>
    </source>
</evidence>
<dbReference type="InterPro" id="IPR052020">
    <property type="entry name" value="Cyclic_di-GMP/3'3'-cGAMP_PDE"/>
</dbReference>
<dbReference type="PROSITE" id="PS51832">
    <property type="entry name" value="HD_GYP"/>
    <property type="match status" value="1"/>
</dbReference>
<name>A0A098QVT9_9SPIO</name>
<dbReference type="CDD" id="cd19920">
    <property type="entry name" value="REC_PA4781-like"/>
    <property type="match status" value="1"/>
</dbReference>
<comment type="caution">
    <text evidence="5">The sequence shown here is derived from an EMBL/GenBank/DDBJ whole genome shotgun (WGS) entry which is preliminary data.</text>
</comment>
<dbReference type="Proteomes" id="UP000029692">
    <property type="component" value="Unassembled WGS sequence"/>
</dbReference>
<protein>
    <submittedName>
        <fullName evidence="5">Chemotaxis protein CheY</fullName>
    </submittedName>
</protein>
<gene>
    <name evidence="5" type="ORF">DC28_10550</name>
</gene>
<feature type="modified residue" description="4-aspartylphosphate" evidence="1">
    <location>
        <position position="58"/>
    </location>
</feature>
<dbReference type="Gene3D" id="1.10.3210.10">
    <property type="entry name" value="Hypothetical protein af1432"/>
    <property type="match status" value="1"/>
</dbReference>
<evidence type="ECO:0000313" key="6">
    <source>
        <dbReference type="Proteomes" id="UP000029692"/>
    </source>
</evidence>
<dbReference type="CDD" id="cd00077">
    <property type="entry name" value="HDc"/>
    <property type="match status" value="1"/>
</dbReference>
<keyword evidence="1" id="KW-0597">Phosphoprotein</keyword>
<dbReference type="EMBL" id="JNUP01000065">
    <property type="protein sequence ID" value="KGE71691.1"/>
    <property type="molecule type" value="Genomic_DNA"/>
</dbReference>
<dbReference type="AlphaFoldDB" id="A0A098QVT9"/>
<evidence type="ECO:0000256" key="2">
    <source>
        <dbReference type="SAM" id="Coils"/>
    </source>
</evidence>
<keyword evidence="6" id="KW-1185">Reference proteome</keyword>
<dbReference type="PANTHER" id="PTHR45228">
    <property type="entry name" value="CYCLIC DI-GMP PHOSPHODIESTERASE TM_0186-RELATED"/>
    <property type="match status" value="1"/>
</dbReference>